<dbReference type="OMA" id="HETLMPQ"/>
<reference evidence="13" key="2">
    <citation type="submission" date="2017-06" db="EMBL/GenBank/DDBJ databases">
        <title>WGS assembly of Brachypodium distachyon.</title>
        <authorList>
            <consortium name="The International Brachypodium Initiative"/>
            <person name="Lucas S."/>
            <person name="Harmon-Smith M."/>
            <person name="Lail K."/>
            <person name="Tice H."/>
            <person name="Grimwood J."/>
            <person name="Bruce D."/>
            <person name="Barry K."/>
            <person name="Shu S."/>
            <person name="Lindquist E."/>
            <person name="Wang M."/>
            <person name="Pitluck S."/>
            <person name="Vogel J.P."/>
            <person name="Garvin D.F."/>
            <person name="Mockler T.C."/>
            <person name="Schmutz J."/>
            <person name="Rokhsar D."/>
            <person name="Bevan M.W."/>
        </authorList>
    </citation>
    <scope>NUCLEOTIDE SEQUENCE</scope>
    <source>
        <strain evidence="13">Bd21</strain>
    </source>
</reference>
<dbReference type="EMBL" id="CM000880">
    <property type="protein sequence ID" value="KQK22219.1"/>
    <property type="molecule type" value="Genomic_DNA"/>
</dbReference>
<comment type="caution">
    <text evidence="8">Lacks conserved residue(s) required for the propagation of feature annotation.</text>
</comment>
<dbReference type="EnsemblPlants" id="KQK22220">
    <property type="protein sequence ID" value="KQK22220"/>
    <property type="gene ID" value="BRADI_1g65910v3"/>
</dbReference>
<dbReference type="Pfam" id="PF06203">
    <property type="entry name" value="CCT"/>
    <property type="match status" value="1"/>
</dbReference>
<comment type="similarity">
    <text evidence="2">Belongs to the ARR-like family.</text>
</comment>
<feature type="compositionally biased region" description="Low complexity" evidence="10">
    <location>
        <begin position="646"/>
        <end position="659"/>
    </location>
</feature>
<feature type="region of interest" description="Disordered" evidence="10">
    <location>
        <begin position="639"/>
        <end position="766"/>
    </location>
</feature>
<dbReference type="GeneID" id="100840348"/>
<dbReference type="GO" id="GO:0000160">
    <property type="term" value="P:phosphorelay signal transduction system"/>
    <property type="evidence" value="ECO:0007669"/>
    <property type="project" value="UniProtKB-KW"/>
</dbReference>
<feature type="compositionally biased region" description="Polar residues" evidence="10">
    <location>
        <begin position="660"/>
        <end position="674"/>
    </location>
</feature>
<feature type="region of interest" description="Disordered" evidence="10">
    <location>
        <begin position="300"/>
        <end position="353"/>
    </location>
</feature>
<dbReference type="Proteomes" id="UP000008810">
    <property type="component" value="Chromosome 1"/>
</dbReference>
<dbReference type="GO" id="GO:0009736">
    <property type="term" value="P:cytokinin-activated signaling pathway"/>
    <property type="evidence" value="ECO:0007669"/>
    <property type="project" value="InterPro"/>
</dbReference>
<keyword evidence="5" id="KW-0090">Biological rhythms</keyword>
<dbReference type="PANTHER" id="PTHR43874:SF125">
    <property type="entry name" value="TWO-COMPONENT RESPONSE REGULATOR-LIKE APRR7"/>
    <property type="match status" value="1"/>
</dbReference>
<evidence type="ECO:0000256" key="5">
    <source>
        <dbReference type="ARBA" id="ARBA00023108"/>
    </source>
</evidence>
<dbReference type="InterPro" id="IPR045279">
    <property type="entry name" value="ARR-like"/>
</dbReference>
<dbReference type="EnsemblPlants" id="KQK22219">
    <property type="protein sequence ID" value="KQK22219"/>
    <property type="gene ID" value="BRADI_1g65910v3"/>
</dbReference>
<dbReference type="EMBL" id="CM000880">
    <property type="protein sequence ID" value="KQK22220.1"/>
    <property type="molecule type" value="Genomic_DNA"/>
</dbReference>
<dbReference type="EMBL" id="CM000880">
    <property type="protein sequence ID" value="KQK22218.1"/>
    <property type="molecule type" value="Genomic_DNA"/>
</dbReference>
<feature type="compositionally biased region" description="Polar residues" evidence="10">
    <location>
        <begin position="318"/>
        <end position="328"/>
    </location>
</feature>
<dbReference type="AlphaFoldDB" id="I1H6Q1"/>
<dbReference type="RefSeq" id="XP_003558186.1">
    <property type="nucleotide sequence ID" value="XM_003558138.4"/>
</dbReference>
<feature type="compositionally biased region" description="Basic and acidic residues" evidence="10">
    <location>
        <begin position="499"/>
        <end position="511"/>
    </location>
</feature>
<dbReference type="InterPro" id="IPR010402">
    <property type="entry name" value="CCT_domain"/>
</dbReference>
<reference evidence="13 14" key="1">
    <citation type="journal article" date="2010" name="Nature">
        <title>Genome sequencing and analysis of the model grass Brachypodium distachyon.</title>
        <authorList>
            <consortium name="International Brachypodium Initiative"/>
        </authorList>
    </citation>
    <scope>NUCLEOTIDE SEQUENCE [LARGE SCALE GENOMIC DNA]</scope>
    <source>
        <strain evidence="13">Bd21</strain>
        <strain evidence="14">cv. Bd21</strain>
    </source>
</reference>
<protein>
    <submittedName>
        <fullName evidence="13 14">Uncharacterized protein</fullName>
    </submittedName>
</protein>
<feature type="compositionally biased region" description="Basic and acidic residues" evidence="10">
    <location>
        <begin position="32"/>
        <end position="43"/>
    </location>
</feature>
<dbReference type="Gramene" id="KQK22217">
    <property type="protein sequence ID" value="KQK22217"/>
    <property type="gene ID" value="BRADI_1g65910v3"/>
</dbReference>
<feature type="compositionally biased region" description="Polar residues" evidence="10">
    <location>
        <begin position="340"/>
        <end position="353"/>
    </location>
</feature>
<reference evidence="14" key="3">
    <citation type="submission" date="2018-08" db="UniProtKB">
        <authorList>
            <consortium name="EnsemblPlants"/>
        </authorList>
    </citation>
    <scope>IDENTIFICATION</scope>
    <source>
        <strain evidence="14">cv. Bd21</strain>
    </source>
</reference>
<dbReference type="SMART" id="SM00448">
    <property type="entry name" value="REC"/>
    <property type="match status" value="1"/>
</dbReference>
<feature type="domain" description="CCT" evidence="12">
    <location>
        <begin position="711"/>
        <end position="753"/>
    </location>
</feature>
<dbReference type="EMBL" id="CM000880">
    <property type="protein sequence ID" value="KQK22217.1"/>
    <property type="molecule type" value="Genomic_DNA"/>
</dbReference>
<dbReference type="CDD" id="cd17582">
    <property type="entry name" value="psREC_PRR"/>
    <property type="match status" value="1"/>
</dbReference>
<dbReference type="Gramene" id="KQK22219">
    <property type="protein sequence ID" value="KQK22219"/>
    <property type="gene ID" value="BRADI_1g65910v3"/>
</dbReference>
<feature type="region of interest" description="Disordered" evidence="10">
    <location>
        <begin position="1"/>
        <end position="64"/>
    </location>
</feature>
<evidence type="ECO:0000256" key="9">
    <source>
        <dbReference type="PROSITE-ProRule" id="PRU00357"/>
    </source>
</evidence>
<dbReference type="EnsemblPlants" id="KQK22217">
    <property type="protein sequence ID" value="KQK22217"/>
    <property type="gene ID" value="BRADI_1g65910v3"/>
</dbReference>
<dbReference type="EMBL" id="CM000880">
    <property type="protein sequence ID" value="KQK22216.1"/>
    <property type="molecule type" value="Genomic_DNA"/>
</dbReference>
<dbReference type="InterPro" id="IPR001789">
    <property type="entry name" value="Sig_transdc_resp-reg_receiver"/>
</dbReference>
<keyword evidence="7 9" id="KW-0539">Nucleus</keyword>
<keyword evidence="4" id="KW-0805">Transcription regulation</keyword>
<evidence type="ECO:0000256" key="8">
    <source>
        <dbReference type="PROSITE-ProRule" id="PRU00169"/>
    </source>
</evidence>
<feature type="compositionally biased region" description="Polar residues" evidence="10">
    <location>
        <begin position="489"/>
        <end position="498"/>
    </location>
</feature>
<dbReference type="GO" id="GO:0005634">
    <property type="term" value="C:nucleus"/>
    <property type="evidence" value="ECO:0007669"/>
    <property type="project" value="UniProtKB-SubCell"/>
</dbReference>
<dbReference type="EnsemblPlants" id="KQK22218">
    <property type="protein sequence ID" value="KQK22218"/>
    <property type="gene ID" value="BRADI_1g65910v3"/>
</dbReference>
<sequence length="766" mass="83519">MVGACQAATDGPSSYAVRGIGNSATENGHALKAKEEKEWRSGNDEDLPNGHSAPPGAQQINEQKEQQGRVIRWERFLPVKTLRVLLVENDDCTRQVVGALLRKCGYEVISAENGLHAWQYLEDLQNRIDLVLTEVAMPCLSGISLLSKIMSHKICKDIPVIMMSKNDSMGTVFKCLSKGAVDFLVKPIRKNELKNLWQHIWRRCHSSSGSESGIHTQKCSKPKTGDEYENNSGSSHDDDDGDDSDDDFNVGLSARDSSDNGSGTQSSWTKRAVEIDSPQSMSPDQLADSSPDSTCAQVIHPKSEIGSNRWLPTENKRNSNNQKESNGDSMGKYLEIGAPRNSSLGYQSSPNEVSVNPIEKQHETLMPQNNSENEVLTESDGINTLDKPAIKTADLISSIARNTKAKQAPRITDAPDCSSKMPHGNDMNNDSLAIMPSQELGLNISKTTGSATEIHEERNVLKRSDLSAFTRYHTSMVSDQGGARFRGSCSPQDNSSEAVKTDSTFKMKSDSDAAPIKQGSNGSSNNNDMGSSTKNAMTTPSADRGPLSPSAIKSNHYTSAFHPVQYQTSPPNVLRKDKAEEETVNVVKVDYSREAQQSSVQHHHHVHYYLHVMSQQQPSIDRASDARCGLSNVSDPPIEGHAANYGVNGSISGSHNGSNVQNESSTAPNVTRPNMESGIMDENGAEGGNGSGSGPSGGSGNDMYQNQLSQREAAVNKFRQKRKERNFGKKVLYQSRKRLAEQRPRVRGQFVKQSGQEDQAGQAADR</sequence>
<feature type="region of interest" description="Disordered" evidence="10">
    <location>
        <begin position="206"/>
        <end position="269"/>
    </location>
</feature>
<dbReference type="Gene3D" id="3.40.50.2300">
    <property type="match status" value="1"/>
</dbReference>
<feature type="compositionally biased region" description="Polar residues" evidence="10">
    <location>
        <begin position="259"/>
        <end position="269"/>
    </location>
</feature>
<keyword evidence="6" id="KW-0804">Transcription</keyword>
<dbReference type="PROSITE" id="PS50110">
    <property type="entry name" value="RESPONSE_REGULATORY"/>
    <property type="match status" value="1"/>
</dbReference>
<proteinExistence type="inferred from homology"/>
<dbReference type="eggNOG" id="KOG1601">
    <property type="taxonomic scope" value="Eukaryota"/>
</dbReference>
<dbReference type="PANTHER" id="PTHR43874">
    <property type="entry name" value="TWO-COMPONENT RESPONSE REGULATOR"/>
    <property type="match status" value="1"/>
</dbReference>
<dbReference type="HOGENOM" id="CLU_015512_1_0_1"/>
<dbReference type="GO" id="GO:0048511">
    <property type="term" value="P:rhythmic process"/>
    <property type="evidence" value="ECO:0007669"/>
    <property type="project" value="UniProtKB-KW"/>
</dbReference>
<evidence type="ECO:0000259" key="11">
    <source>
        <dbReference type="PROSITE" id="PS50110"/>
    </source>
</evidence>
<dbReference type="Gramene" id="KQK22220">
    <property type="protein sequence ID" value="KQK22220"/>
    <property type="gene ID" value="BRADI_1g65910v3"/>
</dbReference>
<evidence type="ECO:0000256" key="10">
    <source>
        <dbReference type="SAM" id="MobiDB-lite"/>
    </source>
</evidence>
<dbReference type="PROSITE" id="PS51017">
    <property type="entry name" value="CCT"/>
    <property type="match status" value="1"/>
</dbReference>
<feature type="compositionally biased region" description="Low complexity" evidence="10">
    <location>
        <begin position="519"/>
        <end position="532"/>
    </location>
</feature>
<keyword evidence="15" id="KW-1185">Reference proteome</keyword>
<comment type="subcellular location">
    <subcellularLocation>
        <location evidence="1 9">Nucleus</location>
    </subcellularLocation>
</comment>
<evidence type="ECO:0000313" key="14">
    <source>
        <dbReference type="EnsemblPlants" id="KQK22216"/>
    </source>
</evidence>
<organism evidence="13">
    <name type="scientific">Brachypodium distachyon</name>
    <name type="common">Purple false brome</name>
    <name type="synonym">Trachynia distachya</name>
    <dbReference type="NCBI Taxonomy" id="15368"/>
    <lineage>
        <taxon>Eukaryota</taxon>
        <taxon>Viridiplantae</taxon>
        <taxon>Streptophyta</taxon>
        <taxon>Embryophyta</taxon>
        <taxon>Tracheophyta</taxon>
        <taxon>Spermatophyta</taxon>
        <taxon>Magnoliopsida</taxon>
        <taxon>Liliopsida</taxon>
        <taxon>Poales</taxon>
        <taxon>Poaceae</taxon>
        <taxon>BOP clade</taxon>
        <taxon>Pooideae</taxon>
        <taxon>Stipodae</taxon>
        <taxon>Brachypodieae</taxon>
        <taxon>Brachypodium</taxon>
    </lineage>
</organism>
<name>I1H6Q1_BRADI</name>
<evidence type="ECO:0000256" key="4">
    <source>
        <dbReference type="ARBA" id="ARBA00023015"/>
    </source>
</evidence>
<evidence type="ECO:0000259" key="12">
    <source>
        <dbReference type="PROSITE" id="PS51017"/>
    </source>
</evidence>
<dbReference type="EnsemblPlants" id="KQK22216">
    <property type="protein sequence ID" value="KQK22216"/>
    <property type="gene ID" value="BRADI_1g65910v3"/>
</dbReference>
<dbReference type="Pfam" id="PF00072">
    <property type="entry name" value="Response_reg"/>
    <property type="match status" value="1"/>
</dbReference>
<evidence type="ECO:0000256" key="7">
    <source>
        <dbReference type="ARBA" id="ARBA00023242"/>
    </source>
</evidence>
<feature type="region of interest" description="Disordered" evidence="10">
    <location>
        <begin position="404"/>
        <end position="423"/>
    </location>
</feature>
<dbReference type="Gramene" id="KQK22218">
    <property type="protein sequence ID" value="KQK22218"/>
    <property type="gene ID" value="BRADI_1g65910v3"/>
</dbReference>
<evidence type="ECO:0000256" key="6">
    <source>
        <dbReference type="ARBA" id="ARBA00023163"/>
    </source>
</evidence>
<keyword evidence="3" id="KW-0902">Two-component regulatory system</keyword>
<evidence type="ECO:0000256" key="1">
    <source>
        <dbReference type="ARBA" id="ARBA00004123"/>
    </source>
</evidence>
<dbReference type="Gramene" id="KQK22216">
    <property type="protein sequence ID" value="KQK22216"/>
    <property type="gene ID" value="BRADI_1g65910v3"/>
</dbReference>
<gene>
    <name evidence="14" type="primary">LOC100840348</name>
    <name evidence="13" type="ORF">BRADI_1g65910v3</name>
</gene>
<dbReference type="FunFam" id="3.40.50.2300:FF:000214">
    <property type="entry name" value="Two-component response regulator-like PRR37"/>
    <property type="match status" value="1"/>
</dbReference>
<feature type="compositionally biased region" description="Polar residues" evidence="10">
    <location>
        <begin position="206"/>
        <end position="219"/>
    </location>
</feature>
<evidence type="ECO:0000256" key="2">
    <source>
        <dbReference type="ARBA" id="ARBA00010330"/>
    </source>
</evidence>
<evidence type="ECO:0000256" key="3">
    <source>
        <dbReference type="ARBA" id="ARBA00023012"/>
    </source>
</evidence>
<evidence type="ECO:0000313" key="13">
    <source>
        <dbReference type="EMBL" id="KQK22219.1"/>
    </source>
</evidence>
<feature type="domain" description="Response regulatory" evidence="11">
    <location>
        <begin position="83"/>
        <end position="201"/>
    </location>
</feature>
<feature type="compositionally biased region" description="Gly residues" evidence="10">
    <location>
        <begin position="685"/>
        <end position="700"/>
    </location>
</feature>
<dbReference type="KEGG" id="bdi:100840348"/>
<dbReference type="STRING" id="15368.I1H6Q1"/>
<dbReference type="SUPFAM" id="SSF52172">
    <property type="entry name" value="CheY-like"/>
    <property type="match status" value="1"/>
</dbReference>
<dbReference type="OrthoDB" id="60033at2759"/>
<accession>I1H6Q1</accession>
<evidence type="ECO:0000313" key="15">
    <source>
        <dbReference type="Proteomes" id="UP000008810"/>
    </source>
</evidence>
<feature type="region of interest" description="Disordered" evidence="10">
    <location>
        <begin position="479"/>
        <end position="554"/>
    </location>
</feature>
<dbReference type="InterPro" id="IPR011006">
    <property type="entry name" value="CheY-like_superfamily"/>
</dbReference>
<feature type="compositionally biased region" description="Acidic residues" evidence="10">
    <location>
        <begin position="237"/>
        <end position="248"/>
    </location>
</feature>